<comment type="caution">
    <text evidence="12">The sequence shown here is derived from an EMBL/GenBank/DDBJ whole genome shotgun (WGS) entry which is preliminary data.</text>
</comment>
<dbReference type="EMBL" id="JANRHA010000010">
    <property type="protein sequence ID" value="MDG3015970.1"/>
    <property type="molecule type" value="Genomic_DNA"/>
</dbReference>
<evidence type="ECO:0000259" key="11">
    <source>
        <dbReference type="Pfam" id="PF01642"/>
    </source>
</evidence>
<dbReference type="GO" id="GO:0019678">
    <property type="term" value="P:propionate metabolic process, methylmalonyl pathway"/>
    <property type="evidence" value="ECO:0007669"/>
    <property type="project" value="TreeGrafter"/>
</dbReference>
<keyword evidence="8" id="KW-0170">Cobalt</keyword>
<keyword evidence="13" id="KW-1185">Reference proteome</keyword>
<evidence type="ECO:0000256" key="3">
    <source>
        <dbReference type="ARBA" id="ARBA00005146"/>
    </source>
</evidence>
<dbReference type="GO" id="GO:0005737">
    <property type="term" value="C:cytoplasm"/>
    <property type="evidence" value="ECO:0007669"/>
    <property type="project" value="TreeGrafter"/>
</dbReference>
<name>A0A9X4M2S3_9ACTN</name>
<dbReference type="RefSeq" id="WP_332520307.1">
    <property type="nucleotide sequence ID" value="NZ_JANRHA010000010.1"/>
</dbReference>
<protein>
    <recommendedName>
        <fullName evidence="9">Methylmalonyl-CoA mutase small subunit</fullName>
        <ecNumber evidence="9">5.4.99.2</ecNumber>
    </recommendedName>
</protein>
<feature type="compositionally biased region" description="Low complexity" evidence="10">
    <location>
        <begin position="1"/>
        <end position="14"/>
    </location>
</feature>
<dbReference type="AlphaFoldDB" id="A0A9X4M2S3"/>
<dbReference type="SUPFAM" id="SSF51703">
    <property type="entry name" value="Cobalamin (vitamin B12)-dependent enzymes"/>
    <property type="match status" value="1"/>
</dbReference>
<evidence type="ECO:0000256" key="8">
    <source>
        <dbReference type="ARBA" id="ARBA00023285"/>
    </source>
</evidence>
<dbReference type="GO" id="GO:0031419">
    <property type="term" value="F:cobalamin binding"/>
    <property type="evidence" value="ECO:0007669"/>
    <property type="project" value="UniProtKB-KW"/>
</dbReference>
<proteinExistence type="inferred from homology"/>
<evidence type="ECO:0000256" key="6">
    <source>
        <dbReference type="ARBA" id="ARBA00022628"/>
    </source>
</evidence>
<evidence type="ECO:0000256" key="1">
    <source>
        <dbReference type="ARBA" id="ARBA00000290"/>
    </source>
</evidence>
<keyword evidence="7 12" id="KW-0413">Isomerase</keyword>
<dbReference type="InterPro" id="IPR006099">
    <property type="entry name" value="MeMalonylCoA_mutase_a/b_cat"/>
</dbReference>
<dbReference type="PANTHER" id="PTHR48101">
    <property type="entry name" value="METHYLMALONYL-COA MUTASE, MITOCHONDRIAL-RELATED"/>
    <property type="match status" value="1"/>
</dbReference>
<reference evidence="12" key="1">
    <citation type="submission" date="2022-08" db="EMBL/GenBank/DDBJ databases">
        <title>Genome analysis of Corynebacteriales strain.</title>
        <authorList>
            <person name="Lee S.D."/>
        </authorList>
    </citation>
    <scope>NUCLEOTIDE SEQUENCE</scope>
    <source>
        <strain evidence="12">D3-21</strain>
    </source>
</reference>
<feature type="domain" description="Methylmalonyl-CoA mutase alpha/beta chain catalytic" evidence="11">
    <location>
        <begin position="61"/>
        <end position="470"/>
    </location>
</feature>
<dbReference type="Gene3D" id="3.40.50.280">
    <property type="entry name" value="Cobalamin-binding domain"/>
    <property type="match status" value="1"/>
</dbReference>
<dbReference type="InterPro" id="IPR036724">
    <property type="entry name" value="Cobalamin-bd_sf"/>
</dbReference>
<dbReference type="InterPro" id="IPR004608">
    <property type="entry name" value="MMCoA_mutase_b"/>
</dbReference>
<dbReference type="Pfam" id="PF01642">
    <property type="entry name" value="MM_CoA_mutase"/>
    <property type="match status" value="1"/>
</dbReference>
<comment type="similarity">
    <text evidence="4">Belongs to the methylmalonyl-CoA mutase family.</text>
</comment>
<organism evidence="12 13">
    <name type="scientific">Speluncibacter jeojiensis</name>
    <dbReference type="NCBI Taxonomy" id="2710754"/>
    <lineage>
        <taxon>Bacteria</taxon>
        <taxon>Bacillati</taxon>
        <taxon>Actinomycetota</taxon>
        <taxon>Actinomycetes</taxon>
        <taxon>Mycobacteriales</taxon>
        <taxon>Speluncibacteraceae</taxon>
        <taxon>Speluncibacter</taxon>
    </lineage>
</organism>
<dbReference type="SUPFAM" id="SSF52242">
    <property type="entry name" value="Cobalamin (vitamin B12)-binding domain"/>
    <property type="match status" value="1"/>
</dbReference>
<dbReference type="NCBIfam" id="TIGR00642">
    <property type="entry name" value="mmCoA_mut_beta"/>
    <property type="match status" value="1"/>
</dbReference>
<dbReference type="GO" id="GO:0019652">
    <property type="term" value="P:lactate fermentation to propionate and acetate"/>
    <property type="evidence" value="ECO:0007669"/>
    <property type="project" value="InterPro"/>
</dbReference>
<dbReference type="PANTHER" id="PTHR48101:SF4">
    <property type="entry name" value="METHYLMALONYL-COA MUTASE, MITOCHONDRIAL"/>
    <property type="match status" value="1"/>
</dbReference>
<dbReference type="Gene3D" id="3.20.20.240">
    <property type="entry name" value="Methylmalonyl-CoA mutase"/>
    <property type="match status" value="1"/>
</dbReference>
<accession>A0A9X4M2S3</accession>
<comment type="subunit">
    <text evidence="5">Heterodimer of an alpha and a beta chain.</text>
</comment>
<evidence type="ECO:0000313" key="13">
    <source>
        <dbReference type="Proteomes" id="UP001152755"/>
    </source>
</evidence>
<sequence length="637" mass="65626">MTTDSTTSAATSGAPSRERDADRTRSYADWQRAVAGVLAKARRVDVSELPAQPETLLETTTYDGVTVAPLYTRADELGEPPLPGAFPFVRGRDAQRDVNVGWLVAQQFGHGERSAAAVNESILSALESGVSALRLSVGAGAVATSALADALAGVLLDLAPVTIDAGAEARAAAEALFALLDTREIAERESVRVGLGAGPLTDEFGARPGIGLAETVQLAQRATERTEQIRAITVDGTVFHDRGAADAQELGAAIAAGVAYVRALTAAGLSPQQALGQIEFRFAATDDQFETIAKFRAARTLWARVAQVCGAAESGAAPQHAVTSSAMMTQRDPWVNMLRTTLAAFGAGVGGADSVTVLPFDAALPADARTVSKSFSERMARNTQLLLLEESHLGRVLDPGAGSWFIESLTEQLGQTAWAFFQQIEASGGYDEALRSGLIAEAIARTHEQRAADIAHRRTAVTGVNEFPNLGEAALAGTGSVSSAGSHVVRYAADFEALRDRSDDHLAATGARPRALLATLGSVAEHNARSTFAANLLASGGIDSVNPGPLDVAGIADAVAAAGKPAVAVICGSDKQYGALGTEAVAALRAAGVTHVVLAGPEKALAGATTDLPDGFVTARIDAVATLSGLLDILGVK</sequence>
<dbReference type="EC" id="5.4.99.2" evidence="9"/>
<feature type="compositionally biased region" description="Basic and acidic residues" evidence="10">
    <location>
        <begin position="16"/>
        <end position="26"/>
    </location>
</feature>
<evidence type="ECO:0000313" key="12">
    <source>
        <dbReference type="EMBL" id="MDG3015970.1"/>
    </source>
</evidence>
<evidence type="ECO:0000256" key="7">
    <source>
        <dbReference type="ARBA" id="ARBA00023235"/>
    </source>
</evidence>
<dbReference type="GO" id="GO:0046872">
    <property type="term" value="F:metal ion binding"/>
    <property type="evidence" value="ECO:0007669"/>
    <property type="project" value="InterPro"/>
</dbReference>
<evidence type="ECO:0000256" key="5">
    <source>
        <dbReference type="ARBA" id="ARBA00011870"/>
    </source>
</evidence>
<keyword evidence="6" id="KW-0846">Cobalamin</keyword>
<gene>
    <name evidence="12" type="primary">mutA</name>
    <name evidence="12" type="ORF">NVS88_15520</name>
</gene>
<comment type="cofactor">
    <cofactor evidence="2">
        <name>adenosylcob(III)alamin</name>
        <dbReference type="ChEBI" id="CHEBI:18408"/>
    </cofactor>
</comment>
<feature type="region of interest" description="Disordered" evidence="10">
    <location>
        <begin position="1"/>
        <end position="26"/>
    </location>
</feature>
<evidence type="ECO:0000256" key="9">
    <source>
        <dbReference type="NCBIfam" id="TIGR00642"/>
    </source>
</evidence>
<dbReference type="GO" id="GO:0004494">
    <property type="term" value="F:methylmalonyl-CoA mutase activity"/>
    <property type="evidence" value="ECO:0007669"/>
    <property type="project" value="UniProtKB-UniRule"/>
</dbReference>
<evidence type="ECO:0000256" key="2">
    <source>
        <dbReference type="ARBA" id="ARBA00001922"/>
    </source>
</evidence>
<dbReference type="Proteomes" id="UP001152755">
    <property type="component" value="Unassembled WGS sequence"/>
</dbReference>
<comment type="pathway">
    <text evidence="3">Metabolic intermediate metabolism; propanoyl-CoA degradation; succinyl-CoA from propanoyl-CoA: step 3/3.</text>
</comment>
<evidence type="ECO:0000256" key="10">
    <source>
        <dbReference type="SAM" id="MobiDB-lite"/>
    </source>
</evidence>
<comment type="catalytic activity">
    <reaction evidence="1">
        <text>(R)-methylmalonyl-CoA = succinyl-CoA</text>
        <dbReference type="Rhea" id="RHEA:22888"/>
        <dbReference type="ChEBI" id="CHEBI:57292"/>
        <dbReference type="ChEBI" id="CHEBI:57326"/>
        <dbReference type="EC" id="5.4.99.2"/>
    </reaction>
</comment>
<dbReference type="CDD" id="cd03677">
    <property type="entry name" value="MM_CoA_mutase_beta"/>
    <property type="match status" value="1"/>
</dbReference>
<evidence type="ECO:0000256" key="4">
    <source>
        <dbReference type="ARBA" id="ARBA00008465"/>
    </source>
</evidence>
<dbReference type="InterPro" id="IPR016176">
    <property type="entry name" value="Cbl-dep_enz_cat"/>
</dbReference>